<evidence type="ECO:0000313" key="3">
    <source>
        <dbReference type="Proteomes" id="UP000018550"/>
    </source>
</evidence>
<keyword evidence="1" id="KW-0472">Membrane</keyword>
<evidence type="ECO:0000313" key="2">
    <source>
        <dbReference type="EMBL" id="AHB36054.1"/>
    </source>
</evidence>
<dbReference type="KEGG" id="sapi:SAPIS_v1c02080"/>
<dbReference type="HOGENOM" id="CLU_2481728_0_0_14"/>
<keyword evidence="1" id="KW-1133">Transmembrane helix</keyword>
<keyword evidence="3" id="KW-1185">Reference proteome</keyword>
<dbReference type="EMBL" id="CP006682">
    <property type="protein sequence ID" value="AHB36054.1"/>
    <property type="molecule type" value="Genomic_DNA"/>
</dbReference>
<reference evidence="2 3" key="1">
    <citation type="journal article" date="2014" name="Genome Announc.">
        <title>Complete Genome Sequence of Spiroplasma apis B31T (ATCC 33834), a Bacterium Associated with May Disease of Honeybees (Apis mellifera).</title>
        <authorList>
            <person name="Ku C."/>
            <person name="Lo W.S."/>
            <person name="Chen L.L."/>
            <person name="Kuo C.H."/>
        </authorList>
    </citation>
    <scope>NUCLEOTIDE SEQUENCE [LARGE SCALE GENOMIC DNA]</scope>
    <source>
        <strain evidence="2">B31</strain>
    </source>
</reference>
<accession>V5RHP6</accession>
<feature type="transmembrane region" description="Helical" evidence="1">
    <location>
        <begin position="62"/>
        <end position="84"/>
    </location>
</feature>
<evidence type="ECO:0008006" key="4">
    <source>
        <dbReference type="Google" id="ProtNLM"/>
    </source>
</evidence>
<feature type="transmembrane region" description="Helical" evidence="1">
    <location>
        <begin position="12"/>
        <end position="36"/>
    </location>
</feature>
<evidence type="ECO:0000256" key="1">
    <source>
        <dbReference type="SAM" id="Phobius"/>
    </source>
</evidence>
<proteinExistence type="predicted"/>
<keyword evidence="1" id="KW-0812">Transmembrane</keyword>
<organism evidence="2 3">
    <name type="scientific">Spiroplasma apis B31</name>
    <dbReference type="NCBI Taxonomy" id="1276258"/>
    <lineage>
        <taxon>Bacteria</taxon>
        <taxon>Bacillati</taxon>
        <taxon>Mycoplasmatota</taxon>
        <taxon>Mollicutes</taxon>
        <taxon>Entomoplasmatales</taxon>
        <taxon>Spiroplasmataceae</taxon>
        <taxon>Spiroplasma</taxon>
    </lineage>
</organism>
<dbReference type="OrthoDB" id="390208at2"/>
<protein>
    <recommendedName>
        <fullName evidence="4">Transmembrane protein</fullName>
    </recommendedName>
</protein>
<name>V5RHP6_SPIAP</name>
<gene>
    <name evidence="2" type="ORF">SAPIS_v1c02080</name>
</gene>
<dbReference type="RefSeq" id="WP_023788988.1">
    <property type="nucleotide sequence ID" value="NC_022998.1"/>
</dbReference>
<dbReference type="Proteomes" id="UP000018550">
    <property type="component" value="Chromosome"/>
</dbReference>
<dbReference type="AlphaFoldDB" id="V5RHP6"/>
<dbReference type="PATRIC" id="fig|1276258.3.peg.202"/>
<sequence>MIILAKLTTNQAWIVLAIGIGLLVLGLLATFFFVWFKRRKKEEKDTFKTLTSKQSFFRFWQYYGIVIVMLVGYVGSLVTLGIAIGEFIG</sequence>
<dbReference type="STRING" id="1276258.SAPIS_v1c02080"/>